<dbReference type="InterPro" id="IPR045341">
    <property type="entry name" value="DUF6532"/>
</dbReference>
<evidence type="ECO:0000313" key="2">
    <source>
        <dbReference type="EMBL" id="KAF9502637.1"/>
    </source>
</evidence>
<dbReference type="Proteomes" id="UP000886523">
    <property type="component" value="Unassembled WGS sequence"/>
</dbReference>
<evidence type="ECO:0000259" key="1">
    <source>
        <dbReference type="Pfam" id="PF20149"/>
    </source>
</evidence>
<evidence type="ECO:0000313" key="3">
    <source>
        <dbReference type="Proteomes" id="UP000886523"/>
    </source>
</evidence>
<name>A0A9P6ABB2_9AGAM</name>
<feature type="domain" description="DUF6532" evidence="1">
    <location>
        <begin position="4"/>
        <end position="92"/>
    </location>
</feature>
<reference evidence="2" key="1">
    <citation type="journal article" date="2020" name="Nat. Commun.">
        <title>Large-scale genome sequencing of mycorrhizal fungi provides insights into the early evolution of symbiotic traits.</title>
        <authorList>
            <person name="Miyauchi S."/>
            <person name="Kiss E."/>
            <person name="Kuo A."/>
            <person name="Drula E."/>
            <person name="Kohler A."/>
            <person name="Sanchez-Garcia M."/>
            <person name="Morin E."/>
            <person name="Andreopoulos B."/>
            <person name="Barry K.W."/>
            <person name="Bonito G."/>
            <person name="Buee M."/>
            <person name="Carver A."/>
            <person name="Chen C."/>
            <person name="Cichocki N."/>
            <person name="Clum A."/>
            <person name="Culley D."/>
            <person name="Crous P.W."/>
            <person name="Fauchery L."/>
            <person name="Girlanda M."/>
            <person name="Hayes R.D."/>
            <person name="Keri Z."/>
            <person name="LaButti K."/>
            <person name="Lipzen A."/>
            <person name="Lombard V."/>
            <person name="Magnuson J."/>
            <person name="Maillard F."/>
            <person name="Murat C."/>
            <person name="Nolan M."/>
            <person name="Ohm R.A."/>
            <person name="Pangilinan J."/>
            <person name="Pereira M.F."/>
            <person name="Perotto S."/>
            <person name="Peter M."/>
            <person name="Pfister S."/>
            <person name="Riley R."/>
            <person name="Sitrit Y."/>
            <person name="Stielow J.B."/>
            <person name="Szollosi G."/>
            <person name="Zifcakova L."/>
            <person name="Stursova M."/>
            <person name="Spatafora J.W."/>
            <person name="Tedersoo L."/>
            <person name="Vaario L.M."/>
            <person name="Yamada A."/>
            <person name="Yan M."/>
            <person name="Wang P."/>
            <person name="Xu J."/>
            <person name="Bruns T."/>
            <person name="Baldrian P."/>
            <person name="Vilgalys R."/>
            <person name="Dunand C."/>
            <person name="Henrissat B."/>
            <person name="Grigoriev I.V."/>
            <person name="Hibbett D."/>
            <person name="Nagy L.G."/>
            <person name="Martin F.M."/>
        </authorList>
    </citation>
    <scope>NUCLEOTIDE SEQUENCE</scope>
    <source>
        <strain evidence="2">UP504</strain>
    </source>
</reference>
<dbReference type="Pfam" id="PF20149">
    <property type="entry name" value="DUF6532"/>
    <property type="match status" value="1"/>
</dbReference>
<protein>
    <recommendedName>
        <fullName evidence="1">DUF6532 domain-containing protein</fullName>
    </recommendedName>
</protein>
<comment type="caution">
    <text evidence="2">The sequence shown here is derived from an EMBL/GenBank/DDBJ whole genome shotgun (WGS) entry which is preliminary data.</text>
</comment>
<dbReference type="AlphaFoldDB" id="A0A9P6ABB2"/>
<dbReference type="OrthoDB" id="3257342at2759"/>
<accession>A0A9P6ABB2</accession>
<sequence length="134" mass="15398">MDTRSGALQHPCIFPVIWGFFSLGKRTKKHIGRLHRLMDVFLPMQAEMIGFTLTVIQNTLHCWESGTEKPIDFSADMYGNIFDGHLQWINMWKAKHPDQWRIVAEDLGKAAANTCGYTDTRTLVGKTRVMRDDD</sequence>
<dbReference type="EMBL" id="MU129808">
    <property type="protein sequence ID" value="KAF9502637.1"/>
    <property type="molecule type" value="Genomic_DNA"/>
</dbReference>
<proteinExistence type="predicted"/>
<organism evidence="2 3">
    <name type="scientific">Hydnum rufescens UP504</name>
    <dbReference type="NCBI Taxonomy" id="1448309"/>
    <lineage>
        <taxon>Eukaryota</taxon>
        <taxon>Fungi</taxon>
        <taxon>Dikarya</taxon>
        <taxon>Basidiomycota</taxon>
        <taxon>Agaricomycotina</taxon>
        <taxon>Agaricomycetes</taxon>
        <taxon>Cantharellales</taxon>
        <taxon>Hydnaceae</taxon>
        <taxon>Hydnum</taxon>
    </lineage>
</organism>
<keyword evidence="3" id="KW-1185">Reference proteome</keyword>
<gene>
    <name evidence="2" type="ORF">BS47DRAFT_1490654</name>
</gene>